<accession>A0A8T4J769</accession>
<dbReference type="Proteomes" id="UP000675554">
    <property type="component" value="Unassembled WGS sequence"/>
</dbReference>
<name>A0A8T4J769_9ACTN</name>
<feature type="compositionally biased region" description="Low complexity" evidence="1">
    <location>
        <begin position="74"/>
        <end position="89"/>
    </location>
</feature>
<sequence>PSPATVDTADPAALARWQVRYLYELLGDRHSLLEALPTTESRDEGTRVLRGRMYGAIAAAYPALAGECRRRAAAEAGGRPAPTPSTARRTAPRRP</sequence>
<evidence type="ECO:0000313" key="2">
    <source>
        <dbReference type="EMBL" id="MBR7677484.1"/>
    </source>
</evidence>
<proteinExistence type="predicted"/>
<keyword evidence="3" id="KW-1185">Reference proteome</keyword>
<feature type="region of interest" description="Disordered" evidence="1">
    <location>
        <begin position="72"/>
        <end position="95"/>
    </location>
</feature>
<dbReference type="EMBL" id="JAGSMN010000951">
    <property type="protein sequence ID" value="MBR7677484.1"/>
    <property type="molecule type" value="Genomic_DNA"/>
</dbReference>
<protein>
    <submittedName>
        <fullName evidence="2">Uncharacterized protein</fullName>
    </submittedName>
</protein>
<reference evidence="2" key="1">
    <citation type="submission" date="2021-04" db="EMBL/GenBank/DDBJ databases">
        <title>Sequencing of actinobacteria type strains.</title>
        <authorList>
            <person name="Nguyen G.-S."/>
            <person name="Wentzel A."/>
        </authorList>
    </citation>
    <scope>NUCLEOTIDE SEQUENCE</scope>
    <source>
        <strain evidence="2">DSM 42095</strain>
    </source>
</reference>
<comment type="caution">
    <text evidence="2">The sequence shown here is derived from an EMBL/GenBank/DDBJ whole genome shotgun (WGS) entry which is preliminary data.</text>
</comment>
<feature type="non-terminal residue" evidence="2">
    <location>
        <position position="1"/>
    </location>
</feature>
<gene>
    <name evidence="2" type="ORF">KDA82_31745</name>
</gene>
<dbReference type="AlphaFoldDB" id="A0A8T4J769"/>
<evidence type="ECO:0000313" key="3">
    <source>
        <dbReference type="Proteomes" id="UP000675554"/>
    </source>
</evidence>
<evidence type="ECO:0000256" key="1">
    <source>
        <dbReference type="SAM" id="MobiDB-lite"/>
    </source>
</evidence>
<organism evidence="2 3">
    <name type="scientific">Streptomyces daliensis</name>
    <dbReference type="NCBI Taxonomy" id="299421"/>
    <lineage>
        <taxon>Bacteria</taxon>
        <taxon>Bacillati</taxon>
        <taxon>Actinomycetota</taxon>
        <taxon>Actinomycetes</taxon>
        <taxon>Kitasatosporales</taxon>
        <taxon>Streptomycetaceae</taxon>
        <taxon>Streptomyces</taxon>
    </lineage>
</organism>